<gene>
    <name evidence="2" type="ORF">PHATRDRAFT_49301</name>
</gene>
<sequence length="202" mass="22629">MSRLMGRLLQQSLARQLNAGISVGRETVLWVFPLTVTAGWILWPTLNEEWLIDMGLATHPDIGLQKVQADKEARLVAHKQAKTPAMPEMDSTPMASVVVANDEEVDDDDDEESESVYVEKETNGEEDVEEEEDEDAGANGAADDEEDAAEEEEDEEEIVIKPLYTIVKEPGNENAWDNFSIKAIRMTDEDDDDDEDEDDDDE</sequence>
<feature type="compositionally biased region" description="Acidic residues" evidence="1">
    <location>
        <begin position="124"/>
        <end position="157"/>
    </location>
</feature>
<name>B7GA54_PHATC</name>
<evidence type="ECO:0000256" key="1">
    <source>
        <dbReference type="SAM" id="MobiDB-lite"/>
    </source>
</evidence>
<dbReference type="KEGG" id="pti:PHATRDRAFT_49301"/>
<evidence type="ECO:0000313" key="2">
    <source>
        <dbReference type="EMBL" id="EEC44678.1"/>
    </source>
</evidence>
<dbReference type="InParanoid" id="B7GA54"/>
<reference evidence="3" key="2">
    <citation type="submission" date="2008-08" db="EMBL/GenBank/DDBJ databases">
        <authorList>
            <consortium name="Diatom Consortium"/>
            <person name="Grigoriev I."/>
            <person name="Grimwood J."/>
            <person name="Kuo A."/>
            <person name="Otillar R.P."/>
            <person name="Salamov A."/>
            <person name="Detter J.C."/>
            <person name="Lindquist E."/>
            <person name="Shapiro H."/>
            <person name="Lucas S."/>
            <person name="Glavina del Rio T."/>
            <person name="Pitluck S."/>
            <person name="Rokhsar D."/>
            <person name="Bowler C."/>
        </authorList>
    </citation>
    <scope>GENOME REANNOTATION</scope>
    <source>
        <strain evidence="3">CCAP 1055/1</strain>
    </source>
</reference>
<dbReference type="RefSeq" id="XP_002184009.1">
    <property type="nucleotide sequence ID" value="XM_002183973.1"/>
</dbReference>
<dbReference type="eggNOG" id="ENOG502SX7W">
    <property type="taxonomic scope" value="Eukaryota"/>
</dbReference>
<dbReference type="EMBL" id="CM000623">
    <property type="protein sequence ID" value="EEC44678.1"/>
    <property type="molecule type" value="Genomic_DNA"/>
</dbReference>
<protein>
    <submittedName>
        <fullName evidence="2">Uncharacterized protein</fullName>
    </submittedName>
</protein>
<dbReference type="AlphaFoldDB" id="B7GA54"/>
<accession>B7GA54</accession>
<proteinExistence type="predicted"/>
<reference evidence="2 3" key="1">
    <citation type="journal article" date="2008" name="Nature">
        <title>The Phaeodactylum genome reveals the evolutionary history of diatom genomes.</title>
        <authorList>
            <person name="Bowler C."/>
            <person name="Allen A.E."/>
            <person name="Badger J.H."/>
            <person name="Grimwood J."/>
            <person name="Jabbari K."/>
            <person name="Kuo A."/>
            <person name="Maheswari U."/>
            <person name="Martens C."/>
            <person name="Maumus F."/>
            <person name="Otillar R.P."/>
            <person name="Rayko E."/>
            <person name="Salamov A."/>
            <person name="Vandepoele K."/>
            <person name="Beszteri B."/>
            <person name="Gruber A."/>
            <person name="Heijde M."/>
            <person name="Katinka M."/>
            <person name="Mock T."/>
            <person name="Valentin K."/>
            <person name="Verret F."/>
            <person name="Berges J.A."/>
            <person name="Brownlee C."/>
            <person name="Cadoret J.P."/>
            <person name="Chiovitti A."/>
            <person name="Choi C.J."/>
            <person name="Coesel S."/>
            <person name="De Martino A."/>
            <person name="Detter J.C."/>
            <person name="Durkin C."/>
            <person name="Falciatore A."/>
            <person name="Fournet J."/>
            <person name="Haruta M."/>
            <person name="Huysman M.J."/>
            <person name="Jenkins B.D."/>
            <person name="Jiroutova K."/>
            <person name="Jorgensen R.E."/>
            <person name="Joubert Y."/>
            <person name="Kaplan A."/>
            <person name="Kroger N."/>
            <person name="Kroth P.G."/>
            <person name="La Roche J."/>
            <person name="Lindquist E."/>
            <person name="Lommer M."/>
            <person name="Martin-Jezequel V."/>
            <person name="Lopez P.J."/>
            <person name="Lucas S."/>
            <person name="Mangogna M."/>
            <person name="McGinnis K."/>
            <person name="Medlin L.K."/>
            <person name="Montsant A."/>
            <person name="Oudot-Le Secq M.P."/>
            <person name="Napoli C."/>
            <person name="Obornik M."/>
            <person name="Parker M.S."/>
            <person name="Petit J.L."/>
            <person name="Porcel B.M."/>
            <person name="Poulsen N."/>
            <person name="Robison M."/>
            <person name="Rychlewski L."/>
            <person name="Rynearson T.A."/>
            <person name="Schmutz J."/>
            <person name="Shapiro H."/>
            <person name="Siaut M."/>
            <person name="Stanley M."/>
            <person name="Sussman M.R."/>
            <person name="Taylor A.R."/>
            <person name="Vardi A."/>
            <person name="von Dassow P."/>
            <person name="Vyverman W."/>
            <person name="Willis A."/>
            <person name="Wyrwicz L.S."/>
            <person name="Rokhsar D.S."/>
            <person name="Weissenbach J."/>
            <person name="Armbrust E.V."/>
            <person name="Green B.R."/>
            <person name="Van de Peer Y."/>
            <person name="Grigoriev I.V."/>
        </authorList>
    </citation>
    <scope>NUCLEOTIDE SEQUENCE [LARGE SCALE GENOMIC DNA]</scope>
    <source>
        <strain evidence="2 3">CCAP 1055/1</strain>
    </source>
</reference>
<organism evidence="2 3">
    <name type="scientific">Phaeodactylum tricornutum (strain CCAP 1055/1)</name>
    <dbReference type="NCBI Taxonomy" id="556484"/>
    <lineage>
        <taxon>Eukaryota</taxon>
        <taxon>Sar</taxon>
        <taxon>Stramenopiles</taxon>
        <taxon>Ochrophyta</taxon>
        <taxon>Bacillariophyta</taxon>
        <taxon>Bacillariophyceae</taxon>
        <taxon>Bacillariophycidae</taxon>
        <taxon>Naviculales</taxon>
        <taxon>Phaeodactylaceae</taxon>
        <taxon>Phaeodactylum</taxon>
    </lineage>
</organism>
<keyword evidence="3" id="KW-1185">Reference proteome</keyword>
<dbReference type="HOGENOM" id="CLU_1356997_0_0_1"/>
<dbReference type="OrthoDB" id="197006at2759"/>
<feature type="compositionally biased region" description="Acidic residues" evidence="1">
    <location>
        <begin position="188"/>
        <end position="202"/>
    </location>
</feature>
<evidence type="ECO:0000313" key="3">
    <source>
        <dbReference type="Proteomes" id="UP000000759"/>
    </source>
</evidence>
<dbReference type="Proteomes" id="UP000000759">
    <property type="component" value="Chromosome 21"/>
</dbReference>
<feature type="region of interest" description="Disordered" evidence="1">
    <location>
        <begin position="103"/>
        <end position="202"/>
    </location>
</feature>
<dbReference type="PaxDb" id="2850-Phatr49301"/>
<feature type="compositionally biased region" description="Acidic residues" evidence="1">
    <location>
        <begin position="103"/>
        <end position="114"/>
    </location>
</feature>
<dbReference type="GeneID" id="7195581"/>